<dbReference type="Gene3D" id="3.30.1490.20">
    <property type="entry name" value="ATP-grasp fold, A domain"/>
    <property type="match status" value="1"/>
</dbReference>
<evidence type="ECO:0000259" key="3">
    <source>
        <dbReference type="PROSITE" id="PS50975"/>
    </source>
</evidence>
<evidence type="ECO:0000256" key="1">
    <source>
        <dbReference type="ARBA" id="ARBA00022723"/>
    </source>
</evidence>
<dbReference type="InterPro" id="IPR011761">
    <property type="entry name" value="ATP-grasp"/>
</dbReference>
<dbReference type="NCBIfam" id="NF009403">
    <property type="entry name" value="PRK12767.1-2"/>
    <property type="match status" value="1"/>
</dbReference>
<dbReference type="Pfam" id="PF02655">
    <property type="entry name" value="ATP-grasp_3"/>
    <property type="match status" value="1"/>
</dbReference>
<dbReference type="Proteomes" id="UP001623592">
    <property type="component" value="Unassembled WGS sequence"/>
</dbReference>
<keyword evidence="5" id="KW-1185">Reference proteome</keyword>
<dbReference type="SUPFAM" id="SSF56059">
    <property type="entry name" value="Glutathione synthetase ATP-binding domain-like"/>
    <property type="match status" value="1"/>
</dbReference>
<reference evidence="4 5" key="1">
    <citation type="submission" date="2024-11" db="EMBL/GenBank/DDBJ databases">
        <authorList>
            <person name="Heng Y.C."/>
            <person name="Lim A.C.H."/>
            <person name="Lee J.K.Y."/>
            <person name="Kittelmann S."/>
        </authorList>
    </citation>
    <scope>NUCLEOTIDE SEQUENCE [LARGE SCALE GENOMIC DNA]</scope>
    <source>
        <strain evidence="4 5">WILCCON 0114</strain>
    </source>
</reference>
<dbReference type="Gene3D" id="3.40.50.20">
    <property type="match status" value="1"/>
</dbReference>
<dbReference type="EMBL" id="JBJIAA010000011">
    <property type="protein sequence ID" value="MFL0251652.1"/>
    <property type="molecule type" value="Genomic_DNA"/>
</dbReference>
<protein>
    <submittedName>
        <fullName evidence="4">ATP-grasp domain-containing protein</fullName>
    </submittedName>
</protein>
<dbReference type="Gene3D" id="3.30.470.20">
    <property type="entry name" value="ATP-grasp fold, B domain"/>
    <property type="match status" value="1"/>
</dbReference>
<accession>A0ABW8TGR6</accession>
<dbReference type="Pfam" id="PF21360">
    <property type="entry name" value="PylC-like_N"/>
    <property type="match status" value="1"/>
</dbReference>
<keyword evidence="2" id="KW-0547">Nucleotide-binding</keyword>
<evidence type="ECO:0000313" key="5">
    <source>
        <dbReference type="Proteomes" id="UP001623592"/>
    </source>
</evidence>
<dbReference type="InterPro" id="IPR013815">
    <property type="entry name" value="ATP_grasp_subdomain_1"/>
</dbReference>
<keyword evidence="1" id="KW-0479">Metal-binding</keyword>
<evidence type="ECO:0000313" key="4">
    <source>
        <dbReference type="EMBL" id="MFL0251652.1"/>
    </source>
</evidence>
<dbReference type="RefSeq" id="WP_406788303.1">
    <property type="nucleotide sequence ID" value="NZ_JBJIAA010000011.1"/>
</dbReference>
<proteinExistence type="predicted"/>
<sequence length="318" mass="36830">MNILLTAIGKRVQLINWLKNSCKVIGTDISEMAPAVYFVDKFYKVKKFQEEGYINQILSICKKEKIDFLVPLYEKEFLMLCDYRKYFEDNGTKLILSDKSIIEVCNDKWKTYEFFKKNNIQCPNTYLKSSIPYDVKFPLIIKPFNGMGSQGVFKIRNSKELNFFLEYIERPIVQEFIEGTEFTVDVLCDLKGNVVFKVPRERLEVRAGEVSKTRTVKNKKIVAKVSELCEKLKRIDKGEKLIGPLTVQCIMDEKGDVYFIEINPRFGGGVPLTFKAGGDYGLYFNKMNKGEDIKPLKNFKEITMIRYDKAIYLGGSNE</sequence>
<gene>
    <name evidence="4" type="ORF">ACJDT4_14610</name>
</gene>
<comment type="caution">
    <text evidence="4">The sequence shown here is derived from an EMBL/GenBank/DDBJ whole genome shotgun (WGS) entry which is preliminary data.</text>
</comment>
<feature type="domain" description="ATP-grasp" evidence="3">
    <location>
        <begin position="112"/>
        <end position="291"/>
    </location>
</feature>
<dbReference type="PANTHER" id="PTHR23132:SF14">
    <property type="entry name" value="ATP-GRASP DOMAIN-CONTAINING PROTEIN"/>
    <property type="match status" value="1"/>
</dbReference>
<dbReference type="PROSITE" id="PS50975">
    <property type="entry name" value="ATP_GRASP"/>
    <property type="match status" value="1"/>
</dbReference>
<dbReference type="InterPro" id="IPR003806">
    <property type="entry name" value="ATP-grasp_PylC-type"/>
</dbReference>
<name>A0ABW8TGR6_9CLOT</name>
<dbReference type="PANTHER" id="PTHR23132">
    <property type="entry name" value="D-ALANINE--D-ALANINE LIGASE"/>
    <property type="match status" value="1"/>
</dbReference>
<dbReference type="InterPro" id="IPR048764">
    <property type="entry name" value="PylC_N"/>
</dbReference>
<keyword evidence="2" id="KW-0067">ATP-binding</keyword>
<evidence type="ECO:0000256" key="2">
    <source>
        <dbReference type="PROSITE-ProRule" id="PRU00409"/>
    </source>
</evidence>
<organism evidence="4 5">
    <name type="scientific">Clostridium neuense</name>
    <dbReference type="NCBI Taxonomy" id="1728934"/>
    <lineage>
        <taxon>Bacteria</taxon>
        <taxon>Bacillati</taxon>
        <taxon>Bacillota</taxon>
        <taxon>Clostridia</taxon>
        <taxon>Eubacteriales</taxon>
        <taxon>Clostridiaceae</taxon>
        <taxon>Clostridium</taxon>
    </lineage>
</organism>